<comment type="caution">
    <text evidence="2">The sequence shown here is derived from an EMBL/GenBank/DDBJ whole genome shotgun (WGS) entry which is preliminary data.</text>
</comment>
<dbReference type="OrthoDB" id="5304511at2759"/>
<proteinExistence type="predicted"/>
<name>A0A9P5AB49_9HYPO</name>
<evidence type="ECO:0000256" key="1">
    <source>
        <dbReference type="SAM" id="MobiDB-lite"/>
    </source>
</evidence>
<reference evidence="2" key="1">
    <citation type="journal article" date="2017" name="Mycologia">
        <title>Fusarium algeriense, sp. nov., a novel toxigenic crown rot pathogen of durum wheat from Algeria is nested in the Fusarium burgessii species complex.</title>
        <authorList>
            <person name="Laraba I."/>
            <person name="Keddad A."/>
            <person name="Boureghda H."/>
            <person name="Abdallah N."/>
            <person name="Vaughan M.M."/>
            <person name="Proctor R.H."/>
            <person name="Busman M."/>
            <person name="O'Donnell K."/>
        </authorList>
    </citation>
    <scope>NUCLEOTIDE SEQUENCE</scope>
    <source>
        <strain evidence="2">NRRL 25174</strain>
    </source>
</reference>
<organism evidence="2 3">
    <name type="scientific">Fusarium beomiforme</name>
    <dbReference type="NCBI Taxonomy" id="44412"/>
    <lineage>
        <taxon>Eukaryota</taxon>
        <taxon>Fungi</taxon>
        <taxon>Dikarya</taxon>
        <taxon>Ascomycota</taxon>
        <taxon>Pezizomycotina</taxon>
        <taxon>Sordariomycetes</taxon>
        <taxon>Hypocreomycetidae</taxon>
        <taxon>Hypocreales</taxon>
        <taxon>Nectriaceae</taxon>
        <taxon>Fusarium</taxon>
        <taxon>Fusarium burgessii species complex</taxon>
    </lineage>
</organism>
<protein>
    <recommendedName>
        <fullName evidence="4">F-box domain-containing protein</fullName>
    </recommendedName>
</protein>
<keyword evidence="3" id="KW-1185">Reference proteome</keyword>
<accession>A0A9P5AB49</accession>
<evidence type="ECO:0000313" key="2">
    <source>
        <dbReference type="EMBL" id="KAF4334732.1"/>
    </source>
</evidence>
<evidence type="ECO:0000313" key="3">
    <source>
        <dbReference type="Proteomes" id="UP000730481"/>
    </source>
</evidence>
<dbReference type="EMBL" id="PVQB02000652">
    <property type="protein sequence ID" value="KAF4334732.1"/>
    <property type="molecule type" value="Genomic_DNA"/>
</dbReference>
<feature type="region of interest" description="Disordered" evidence="1">
    <location>
        <begin position="213"/>
        <end position="232"/>
    </location>
</feature>
<gene>
    <name evidence="2" type="ORF">FBEOM_11414</name>
</gene>
<evidence type="ECO:0008006" key="4">
    <source>
        <dbReference type="Google" id="ProtNLM"/>
    </source>
</evidence>
<dbReference type="Proteomes" id="UP000730481">
    <property type="component" value="Unassembled WGS sequence"/>
</dbReference>
<reference evidence="2" key="2">
    <citation type="submission" date="2020-02" db="EMBL/GenBank/DDBJ databases">
        <title>Identification and distribution of gene clusters putatively required for synthesis of sphingolipid metabolism inhibitors in phylogenetically diverse species of the filamentous fungus Fusarium.</title>
        <authorList>
            <person name="Kim H.-S."/>
            <person name="Busman M."/>
            <person name="Brown D.W."/>
            <person name="Divon H."/>
            <person name="Uhlig S."/>
            <person name="Proctor R.H."/>
        </authorList>
    </citation>
    <scope>NUCLEOTIDE SEQUENCE</scope>
    <source>
        <strain evidence="2">NRRL 25174</strain>
    </source>
</reference>
<sequence length="436" mass="50542">MPLESLAPELVSLILQNVESRDLHNLIAASPACFRIFSQTPQLILSSVIGNAIPIETLKHFLAVLQAPTPATNNHVSRFLDRYFDASSSFDFPTTRGDLISLYQVYNRVNYLITRYLRQMKELGFDETILVPSSSESIRLQRSFLRFEVYCRVFPADDTRPWENPSPNHQFSAVEQFGLFISRLSPWEVEEMACIHLYSYLLIGEYIDRLEDNTGPESETKGEEDENDKSDTLRDFTALDLTKLVLFSKDGRYRSPDSISYMTSLGLQFTCNLDASESRRSELIRSNSPFYRDFLPEALNHSPLWPPEHQYNEFSMEETSIDDDPSAENLGYCVFRKNRDRGHIYIAITHQGSYYSTLRQLGYVFWDSDRIRSSEISARLEAAGAMTVDELYKRFDRRTRKGVEARLEGLKLPREQFDKIEREFGYIRRPLPEGWD</sequence>
<dbReference type="AlphaFoldDB" id="A0A9P5AB49"/>